<dbReference type="EMBL" id="DSLG01000004">
    <property type="protein sequence ID" value="HEA87145.1"/>
    <property type="molecule type" value="Genomic_DNA"/>
</dbReference>
<evidence type="ECO:0000256" key="5">
    <source>
        <dbReference type="ARBA" id="ARBA00022691"/>
    </source>
</evidence>
<protein>
    <recommendedName>
        <fullName evidence="6">Ribosomal RNA small subunit methyltransferase G</fullName>
        <ecNumber evidence="6">2.1.1.-</ecNumber>
    </recommendedName>
    <alternativeName>
        <fullName evidence="6">16S rRNA 7-methylguanosine methyltransferase</fullName>
        <shortName evidence="6">16S rRNA m7G methyltransferase</shortName>
    </alternativeName>
</protein>
<proteinExistence type="inferred from homology"/>
<gene>
    <name evidence="6 8" type="primary">rsmG</name>
    <name evidence="7" type="ORF">ENP94_03950</name>
    <name evidence="8" type="ORF">ENS16_05795</name>
</gene>
<feature type="binding site" evidence="6">
    <location>
        <position position="94"/>
    </location>
    <ligand>
        <name>S-adenosyl-L-methionine</name>
        <dbReference type="ChEBI" id="CHEBI:59789"/>
    </ligand>
</feature>
<dbReference type="EC" id="2.1.1.-" evidence="6"/>
<dbReference type="CDD" id="cd02440">
    <property type="entry name" value="AdoMet_MTases"/>
    <property type="match status" value="1"/>
</dbReference>
<keyword evidence="1 6" id="KW-0963">Cytoplasm</keyword>
<dbReference type="Pfam" id="PF02527">
    <property type="entry name" value="GidB"/>
    <property type="match status" value="1"/>
</dbReference>
<keyword evidence="5 6" id="KW-0949">S-adenosyl-L-methionine</keyword>
<dbReference type="EMBL" id="DSTU01000007">
    <property type="protein sequence ID" value="HFJ54185.1"/>
    <property type="molecule type" value="Genomic_DNA"/>
</dbReference>
<name>A0A7C3IX34_UNCW3</name>
<dbReference type="GO" id="GO:0070043">
    <property type="term" value="F:rRNA (guanine-N7-)-methyltransferase activity"/>
    <property type="evidence" value="ECO:0007669"/>
    <property type="project" value="UniProtKB-UniRule"/>
</dbReference>
<dbReference type="InterPro" id="IPR029063">
    <property type="entry name" value="SAM-dependent_MTases_sf"/>
</dbReference>
<dbReference type="PANTHER" id="PTHR31760:SF0">
    <property type="entry name" value="S-ADENOSYL-L-METHIONINE-DEPENDENT METHYLTRANSFERASES SUPERFAMILY PROTEIN"/>
    <property type="match status" value="1"/>
</dbReference>
<evidence type="ECO:0000256" key="4">
    <source>
        <dbReference type="ARBA" id="ARBA00022679"/>
    </source>
</evidence>
<evidence type="ECO:0000256" key="3">
    <source>
        <dbReference type="ARBA" id="ARBA00022603"/>
    </source>
</evidence>
<dbReference type="GO" id="GO:0005829">
    <property type="term" value="C:cytosol"/>
    <property type="evidence" value="ECO:0007669"/>
    <property type="project" value="TreeGrafter"/>
</dbReference>
<comment type="subcellular location">
    <subcellularLocation>
        <location evidence="6">Cytoplasm</location>
    </subcellularLocation>
</comment>
<comment type="function">
    <text evidence="6">Specifically methylates the N7 position of a guanine in 16S rRNA.</text>
</comment>
<dbReference type="AlphaFoldDB" id="A0A7C3IX34"/>
<feature type="binding site" evidence="6">
    <location>
        <position position="154"/>
    </location>
    <ligand>
        <name>S-adenosyl-L-methionine</name>
        <dbReference type="ChEBI" id="CHEBI:59789"/>
    </ligand>
</feature>
<feature type="binding site" evidence="6">
    <location>
        <begin position="140"/>
        <end position="141"/>
    </location>
    <ligand>
        <name>S-adenosyl-L-methionine</name>
        <dbReference type="ChEBI" id="CHEBI:59789"/>
    </ligand>
</feature>
<evidence type="ECO:0000256" key="6">
    <source>
        <dbReference type="HAMAP-Rule" id="MF_00074"/>
    </source>
</evidence>
<dbReference type="InterPro" id="IPR003682">
    <property type="entry name" value="rRNA_ssu_MeTfrase_G"/>
</dbReference>
<keyword evidence="2 6" id="KW-0698">rRNA processing</keyword>
<keyword evidence="4 6" id="KW-0808">Transferase</keyword>
<dbReference type="NCBIfam" id="TIGR00138">
    <property type="entry name" value="rsmG_gidB"/>
    <property type="match status" value="1"/>
</dbReference>
<reference evidence="8" key="1">
    <citation type="journal article" date="2020" name="mSystems">
        <title>Genome- and Community-Level Interaction Insights into Carbon Utilization and Element Cycling Functions of Hydrothermarchaeota in Hydrothermal Sediment.</title>
        <authorList>
            <person name="Zhou Z."/>
            <person name="Liu Y."/>
            <person name="Xu W."/>
            <person name="Pan J."/>
            <person name="Luo Z.H."/>
            <person name="Li M."/>
        </authorList>
    </citation>
    <scope>NUCLEOTIDE SEQUENCE [LARGE SCALE GENOMIC DNA]</scope>
    <source>
        <strain evidence="7">SpSt-265</strain>
        <strain evidence="8">SpSt-465</strain>
    </source>
</reference>
<dbReference type="HAMAP" id="MF_00074">
    <property type="entry name" value="16SrRNA_methyltr_G"/>
    <property type="match status" value="1"/>
</dbReference>
<comment type="caution">
    <text evidence="8">The sequence shown here is derived from an EMBL/GenBank/DDBJ whole genome shotgun (WGS) entry which is preliminary data.</text>
</comment>
<evidence type="ECO:0000256" key="1">
    <source>
        <dbReference type="ARBA" id="ARBA00022490"/>
    </source>
</evidence>
<keyword evidence="3 6" id="KW-0489">Methyltransferase</keyword>
<dbReference type="Gene3D" id="3.40.50.150">
    <property type="entry name" value="Vaccinia Virus protein VP39"/>
    <property type="match status" value="1"/>
</dbReference>
<comment type="similarity">
    <text evidence="6">Belongs to the methyltransferase superfamily. RNA methyltransferase RsmG family.</text>
</comment>
<evidence type="ECO:0000313" key="8">
    <source>
        <dbReference type="EMBL" id="HFJ54185.1"/>
    </source>
</evidence>
<organism evidence="8">
    <name type="scientific">candidate division WOR-3 bacterium</name>
    <dbReference type="NCBI Taxonomy" id="2052148"/>
    <lineage>
        <taxon>Bacteria</taxon>
        <taxon>Bacteria division WOR-3</taxon>
    </lineage>
</organism>
<evidence type="ECO:0000256" key="2">
    <source>
        <dbReference type="ARBA" id="ARBA00022552"/>
    </source>
</evidence>
<comment type="caution">
    <text evidence="6">Lacks conserved residue(s) required for the propagation of feature annotation.</text>
</comment>
<accession>A0A7C3IX34</accession>
<sequence>MTSAQSPESPLLRPPEYQTFAAACRQLGVNLSGEQFSLLVRYQAELTAENERINLISRKDTSRIFSYHIIDSLAVSRFISGARVCADIGTGAGLPGIPLAVVRPDLTVFLIESVQKKCRFLAQVTAGLELKNIRLLCARAESLPPLDCDVILSRLTGELKLTLRHSIRHLKPGGIMILYKSAGWEAELKRNFRLLARLRLKLDRVETVRLPFTGIERQLVFLVRAS</sequence>
<feature type="binding site" evidence="6">
    <location>
        <position position="89"/>
    </location>
    <ligand>
        <name>S-adenosyl-L-methionine</name>
        <dbReference type="ChEBI" id="CHEBI:59789"/>
    </ligand>
</feature>
<dbReference type="PIRSF" id="PIRSF003078">
    <property type="entry name" value="GidB"/>
    <property type="match status" value="1"/>
</dbReference>
<dbReference type="SUPFAM" id="SSF53335">
    <property type="entry name" value="S-adenosyl-L-methionine-dependent methyltransferases"/>
    <property type="match status" value="1"/>
</dbReference>
<dbReference type="PANTHER" id="PTHR31760">
    <property type="entry name" value="S-ADENOSYL-L-METHIONINE-DEPENDENT METHYLTRANSFERASES SUPERFAMILY PROTEIN"/>
    <property type="match status" value="1"/>
</dbReference>
<evidence type="ECO:0000313" key="7">
    <source>
        <dbReference type="EMBL" id="HEA87145.1"/>
    </source>
</evidence>